<keyword evidence="2" id="KW-0732">Signal</keyword>
<evidence type="ECO:0000313" key="5">
    <source>
        <dbReference type="WBParaSite" id="mrna-Wban_06221"/>
    </source>
</evidence>
<dbReference type="Proteomes" id="UP000093561">
    <property type="component" value="Unassembled WGS sequence"/>
</dbReference>
<dbReference type="InterPro" id="IPR003609">
    <property type="entry name" value="Pan_app"/>
</dbReference>
<reference evidence="4" key="1">
    <citation type="submission" date="2015-03" db="EMBL/GenBank/DDBJ databases">
        <title>Wuchereria bancrofti Genome Sequencing Papua New Guinea Strain.</title>
        <authorList>
            <person name="Small S.T."/>
            <person name="Serre D."/>
            <person name="Zimmerman P.A."/>
        </authorList>
    </citation>
    <scope>NUCLEOTIDE SEQUENCE [LARGE SCALE GENOMIC DNA]</scope>
    <source>
        <strain evidence="4">pt0022</strain>
    </source>
</reference>
<evidence type="ECO:0000259" key="3">
    <source>
        <dbReference type="PROSITE" id="PS50948"/>
    </source>
</evidence>
<feature type="chain" id="PRO_5042209984" description="Apple domain-containing protein" evidence="2">
    <location>
        <begin position="24"/>
        <end position="598"/>
    </location>
</feature>
<dbReference type="CDD" id="cd01099">
    <property type="entry name" value="PAN_AP_HGF"/>
    <property type="match status" value="1"/>
</dbReference>
<feature type="domain" description="Apple" evidence="3">
    <location>
        <begin position="46"/>
        <end position="134"/>
    </location>
</feature>
<dbReference type="SMART" id="SM00473">
    <property type="entry name" value="PAN_AP"/>
    <property type="match status" value="2"/>
</dbReference>
<protein>
    <recommendedName>
        <fullName evidence="3">Apple domain-containing protein</fullName>
    </recommendedName>
</protein>
<evidence type="ECO:0000313" key="4">
    <source>
        <dbReference type="Proteomes" id="UP000093561"/>
    </source>
</evidence>
<dbReference type="Pfam" id="PF00024">
    <property type="entry name" value="PAN_1"/>
    <property type="match status" value="2"/>
</dbReference>
<feature type="compositionally biased region" description="Polar residues" evidence="1">
    <location>
        <begin position="311"/>
        <end position="322"/>
    </location>
</feature>
<dbReference type="GO" id="GO:0009653">
    <property type="term" value="P:anatomical structure morphogenesis"/>
    <property type="evidence" value="ECO:0007669"/>
    <property type="project" value="TreeGrafter"/>
</dbReference>
<dbReference type="SUPFAM" id="SSF57414">
    <property type="entry name" value="Hairpin loop containing domain-like"/>
    <property type="match status" value="2"/>
</dbReference>
<dbReference type="PANTHER" id="PTHR47327">
    <property type="entry name" value="FI18240P1-RELATED"/>
    <property type="match status" value="1"/>
</dbReference>
<dbReference type="WBParaSite" id="mrna-Wban_06221">
    <property type="protein sequence ID" value="mrna-Wban_06221"/>
    <property type="gene ID" value="Wban_06221"/>
</dbReference>
<feature type="signal peptide" evidence="2">
    <location>
        <begin position="1"/>
        <end position="23"/>
    </location>
</feature>
<dbReference type="PANTHER" id="PTHR47327:SF4">
    <property type="entry name" value="APPLE DOMAIN-CONTAINING PROTEIN-RELATED"/>
    <property type="match status" value="1"/>
</dbReference>
<name>A0AAF5PUW2_WUCBA</name>
<proteinExistence type="predicted"/>
<dbReference type="PROSITE" id="PS50092">
    <property type="entry name" value="TSP1"/>
    <property type="match status" value="1"/>
</dbReference>
<reference evidence="5" key="3">
    <citation type="submission" date="2024-02" db="UniProtKB">
        <authorList>
            <consortium name="WormBaseParasite"/>
        </authorList>
    </citation>
    <scope>IDENTIFICATION</scope>
    <source>
        <strain evidence="5">pt0022</strain>
    </source>
</reference>
<dbReference type="Gene3D" id="3.50.4.10">
    <property type="entry name" value="Hepatocyte Growth Factor"/>
    <property type="match status" value="2"/>
</dbReference>
<dbReference type="InterPro" id="IPR000884">
    <property type="entry name" value="TSP1_rpt"/>
</dbReference>
<evidence type="ECO:0000256" key="2">
    <source>
        <dbReference type="SAM" id="SignalP"/>
    </source>
</evidence>
<organism evidence="4 5">
    <name type="scientific">Wuchereria bancrofti</name>
    <dbReference type="NCBI Taxonomy" id="6293"/>
    <lineage>
        <taxon>Eukaryota</taxon>
        <taxon>Metazoa</taxon>
        <taxon>Ecdysozoa</taxon>
        <taxon>Nematoda</taxon>
        <taxon>Chromadorea</taxon>
        <taxon>Rhabditida</taxon>
        <taxon>Spirurina</taxon>
        <taxon>Spiruromorpha</taxon>
        <taxon>Filarioidea</taxon>
        <taxon>Onchocercidae</taxon>
        <taxon>Wuchereria</taxon>
    </lineage>
</organism>
<dbReference type="InterPro" id="IPR052774">
    <property type="entry name" value="Celegans_DevNeuronal_Protein"/>
</dbReference>
<accession>A0AAF5PUW2</accession>
<feature type="domain" description="Apple" evidence="3">
    <location>
        <begin position="142"/>
        <end position="223"/>
    </location>
</feature>
<dbReference type="PROSITE" id="PS50948">
    <property type="entry name" value="PAN"/>
    <property type="match status" value="2"/>
</dbReference>
<reference evidence="4" key="2">
    <citation type="journal article" date="2016" name="Mol. Ecol.">
        <title>Population genomics of the filarial nematode parasite Wuchereria bancrofti from mosquitoes.</title>
        <authorList>
            <person name="Small S.T."/>
            <person name="Reimer L.J."/>
            <person name="Tisch D.J."/>
            <person name="King C.L."/>
            <person name="Christensen B.M."/>
            <person name="Siba P.M."/>
            <person name="Kazura J.W."/>
            <person name="Serre D."/>
            <person name="Zimmerman P.A."/>
        </authorList>
    </citation>
    <scope>NUCLEOTIDE SEQUENCE</scope>
    <source>
        <strain evidence="4">pt0022</strain>
    </source>
</reference>
<feature type="region of interest" description="Disordered" evidence="1">
    <location>
        <begin position="302"/>
        <end position="322"/>
    </location>
</feature>
<sequence>MLPLHVLGSISFTLFFSFNAINAEKTTRSSGNVQQEGSSFPNTMFCENRLTAFTVSDNTRLVSSSSLVYEDISEEVCLKMCSNNRDSDGRTIFCASVVYDQATFACTIFRSKSYPEGDLKTEIVPGQRLFEKFCLKDAPIECADSRFLKIDQSVIIGYARNVSLARSVQECIEQCLTEHFQCRSAMYFYAEGECITNTESAMTQPTSFAREENDKVIYIQNGCPAILARQKQLENSTIAAAELSPIAADEHIEDVNDKSEEMNSKETKEDGDATDTAAIVIVNSSIEENPLKQRNDLSDHVYSESYEEQSDNAIRTNSGNSSAVEEAIAASTIKRMSKILGRNLKKLRTDSSTVSFSKRPKSLRQTKLQQIKKEFRSEGNEEKHFEKNLPLEVEKQHTERTNSVVVVFHERAKTQKPMNRLKIITLSGFKDEDHFSQWNNWSPCRRPGERSIRRRKCYNLQKCVGALMEVKKCPITIKEEVKLREVVPDDRGLQTTINKEGLLTPVLPERLNIANKTDLRTGILHGISSQLQQSHSEKEFKEKTNEKVWSPWRGVCQQFAGGHPCKNHEIIGFESRDCLATDNAKCKGPFFRYCTISC</sequence>
<dbReference type="AlphaFoldDB" id="A0AAF5PUW2"/>
<evidence type="ECO:0000256" key="1">
    <source>
        <dbReference type="SAM" id="MobiDB-lite"/>
    </source>
</evidence>